<organism evidence="1">
    <name type="scientific">Loa loa</name>
    <name type="common">Eye worm</name>
    <name type="synonym">Filaria loa</name>
    <dbReference type="NCBI Taxonomy" id="7209"/>
    <lineage>
        <taxon>Eukaryota</taxon>
        <taxon>Metazoa</taxon>
        <taxon>Ecdysozoa</taxon>
        <taxon>Nematoda</taxon>
        <taxon>Chromadorea</taxon>
        <taxon>Rhabditida</taxon>
        <taxon>Spirurina</taxon>
        <taxon>Spiruromorpha</taxon>
        <taxon>Filarioidea</taxon>
        <taxon>Onchocercidae</taxon>
        <taxon>Loa</taxon>
    </lineage>
</organism>
<sequence>MVKNEFEKIPESVLINVLNRISNLFYPKMYRNDGNHTIPLLHINTIIFRPSEWLRSKVFCKNSQLRMVLINLTGKEKLERNKRPVMNEFLSIYALEQRILAPLTIITSQVIPPCSVGTSSPSIKFLSDLCVSRKHRQ</sequence>
<feature type="non-terminal residue" evidence="1">
    <location>
        <position position="137"/>
    </location>
</feature>
<name>A0A1S0TTJ8_LOALO</name>
<dbReference type="EMBL" id="JH712540">
    <property type="protein sequence ID" value="EFO19659.1"/>
    <property type="molecule type" value="Genomic_DNA"/>
</dbReference>
<protein>
    <submittedName>
        <fullName evidence="1">Uncharacterized protein</fullName>
    </submittedName>
</protein>
<dbReference type="AlphaFoldDB" id="A0A1S0TTJ8"/>
<evidence type="ECO:0000313" key="1">
    <source>
        <dbReference type="EMBL" id="EFO19659.1"/>
    </source>
</evidence>
<dbReference type="RefSeq" id="XP_003144409.1">
    <property type="nucleotide sequence ID" value="XM_003144361.1"/>
</dbReference>
<gene>
    <name evidence="1" type="ORF">LOAG_08832</name>
</gene>
<dbReference type="InParanoid" id="A0A1S0TTJ8"/>
<dbReference type="GeneID" id="9946263"/>
<accession>A0A1S0TTJ8</accession>
<dbReference type="KEGG" id="loa:LOAG_08832"/>
<dbReference type="CTD" id="9946263"/>
<proteinExistence type="predicted"/>
<reference evidence="1" key="1">
    <citation type="submission" date="2012-04" db="EMBL/GenBank/DDBJ databases">
        <title>The Genome Sequence of Loa loa.</title>
        <authorList>
            <consortium name="The Broad Institute Genome Sequencing Platform"/>
            <consortium name="Broad Institute Genome Sequencing Center for Infectious Disease"/>
            <person name="Nutman T.B."/>
            <person name="Fink D.L."/>
            <person name="Russ C."/>
            <person name="Young S."/>
            <person name="Zeng Q."/>
            <person name="Gargeya S."/>
            <person name="Alvarado L."/>
            <person name="Berlin A."/>
            <person name="Chapman S.B."/>
            <person name="Chen Z."/>
            <person name="Freedman E."/>
            <person name="Gellesch M."/>
            <person name="Goldberg J."/>
            <person name="Griggs A."/>
            <person name="Gujja S."/>
            <person name="Heilman E.R."/>
            <person name="Heiman D."/>
            <person name="Howarth C."/>
            <person name="Mehta T."/>
            <person name="Neiman D."/>
            <person name="Pearson M."/>
            <person name="Roberts A."/>
            <person name="Saif S."/>
            <person name="Shea T."/>
            <person name="Shenoy N."/>
            <person name="Sisk P."/>
            <person name="Stolte C."/>
            <person name="Sykes S."/>
            <person name="White J."/>
            <person name="Yandava C."/>
            <person name="Haas B."/>
            <person name="Henn M.R."/>
            <person name="Nusbaum C."/>
            <person name="Birren B."/>
        </authorList>
    </citation>
    <scope>NUCLEOTIDE SEQUENCE [LARGE SCALE GENOMIC DNA]</scope>
</reference>